<dbReference type="PANTHER" id="PTHR33744:SF7">
    <property type="entry name" value="PUCR FAMILY TRANSCRIPTIONAL REGULATOR"/>
    <property type="match status" value="1"/>
</dbReference>
<comment type="caution">
    <text evidence="3">The sequence shown here is derived from an EMBL/GenBank/DDBJ whole genome shotgun (WGS) entry which is preliminary data.</text>
</comment>
<dbReference type="InterPro" id="IPR029016">
    <property type="entry name" value="GAF-like_dom_sf"/>
</dbReference>
<evidence type="ECO:0000256" key="1">
    <source>
        <dbReference type="SAM" id="MobiDB-lite"/>
    </source>
</evidence>
<evidence type="ECO:0000313" key="3">
    <source>
        <dbReference type="EMBL" id="GGA24681.1"/>
    </source>
</evidence>
<dbReference type="InterPro" id="IPR042070">
    <property type="entry name" value="PucR_C-HTH_sf"/>
</dbReference>
<dbReference type="AlphaFoldDB" id="A0A8J2U0J7"/>
<proteinExistence type="predicted"/>
<dbReference type="InterPro" id="IPR025736">
    <property type="entry name" value="PucR_C-HTH_dom"/>
</dbReference>
<dbReference type="SUPFAM" id="SSF55781">
    <property type="entry name" value="GAF domain-like"/>
    <property type="match status" value="1"/>
</dbReference>
<sequence>MRDQARDGRAGSAAHPAPVPAENRPEAAEGLSEAVSAAAPAAEPATAAPAAGSAAGPAASAHGLVRAVVSTAPVPGADLERLAAGLNVGPAELAPLLDAVRSAREEVASLRERRRELTALADSARIMANATDVEETLAHVVRLAHNLVVSDVTYLSEYYPETGDLRVRATQGAATRLFATLPVPQGYGLASYVAETRAPHAVHDYLEAAHLRHHGPIDTAVAEERLVSLVGVPLISGGTVLGVLFAGTRTAHRYSPEEIAILSALADHAAIALLRSFKLGDLERSGQEAATELARWERLFAHHRHASEIVDALFAQVLDGADVHRVVARLAAALDRSLLLVDDDGRILADSAHRPGHRFTETTLLAALGEGGTAGGTQYRPAPESATVEGTVAVPTGASGALHLIIERTPVPGEQLHPETVARGAQTCAFAWLLGEAGRVREDQRRDHLLAELLGQTYAPESLLGAAADAGLTAAGPLRLCIVDGPPGRLRALRSRLTAQISAGVLCGMHAGHLGVLSAEDSSAPVLQIVRQALEPGTGLLAATAIAGEPAGAEPVPASRSGTFSAGAAAPDPGDAAVPGTLRHDGAAGPRTRPDPFRQVRALWDDCVRAVSVQRALGWGAEVVDAGSLLPYALLQGMDRARFDQFVAATIGAVLEYDERRGANLFETLRAYYDAGRSISAAAQASRFHVNTVSQRLSRVDELLGAGWRDAQRSFLVETAVRLVHLDQRLRG</sequence>
<reference evidence="3" key="2">
    <citation type="submission" date="2020-09" db="EMBL/GenBank/DDBJ databases">
        <authorList>
            <person name="Sun Q."/>
            <person name="Zhou Y."/>
        </authorList>
    </citation>
    <scope>NUCLEOTIDE SEQUENCE</scope>
    <source>
        <strain evidence="3">CGMCC 1.12785</strain>
    </source>
</reference>
<evidence type="ECO:0000259" key="2">
    <source>
        <dbReference type="SMART" id="SM00065"/>
    </source>
</evidence>
<feature type="domain" description="GAF" evidence="2">
    <location>
        <begin position="132"/>
        <end position="283"/>
    </location>
</feature>
<dbReference type="InterPro" id="IPR051448">
    <property type="entry name" value="CdaR-like_regulators"/>
</dbReference>
<dbReference type="Pfam" id="PF13185">
    <property type="entry name" value="GAF_2"/>
    <property type="match status" value="1"/>
</dbReference>
<dbReference type="SMART" id="SM00065">
    <property type="entry name" value="GAF"/>
    <property type="match status" value="1"/>
</dbReference>
<feature type="region of interest" description="Disordered" evidence="1">
    <location>
        <begin position="552"/>
        <end position="573"/>
    </location>
</feature>
<gene>
    <name evidence="3" type="ORF">GCM10011333_29650</name>
</gene>
<accession>A0A8J2U0J7</accession>
<evidence type="ECO:0000313" key="4">
    <source>
        <dbReference type="Proteomes" id="UP000616114"/>
    </source>
</evidence>
<reference evidence="3" key="1">
    <citation type="journal article" date="2014" name="Int. J. Syst. Evol. Microbiol.">
        <title>Complete genome sequence of Corynebacterium casei LMG S-19264T (=DSM 44701T), isolated from a smear-ripened cheese.</title>
        <authorList>
            <consortium name="US DOE Joint Genome Institute (JGI-PGF)"/>
            <person name="Walter F."/>
            <person name="Albersmeier A."/>
            <person name="Kalinowski J."/>
            <person name="Ruckert C."/>
        </authorList>
    </citation>
    <scope>NUCLEOTIDE SEQUENCE</scope>
    <source>
        <strain evidence="3">CGMCC 1.12785</strain>
    </source>
</reference>
<keyword evidence="4" id="KW-1185">Reference proteome</keyword>
<dbReference type="Gene3D" id="1.10.10.2840">
    <property type="entry name" value="PucR C-terminal helix-turn-helix domain"/>
    <property type="match status" value="1"/>
</dbReference>
<feature type="region of interest" description="Disordered" evidence="1">
    <location>
        <begin position="1"/>
        <end position="41"/>
    </location>
</feature>
<organism evidence="3 4">
    <name type="scientific">Sediminivirga luteola</name>
    <dbReference type="NCBI Taxonomy" id="1774748"/>
    <lineage>
        <taxon>Bacteria</taxon>
        <taxon>Bacillati</taxon>
        <taxon>Actinomycetota</taxon>
        <taxon>Actinomycetes</taxon>
        <taxon>Micrococcales</taxon>
        <taxon>Brevibacteriaceae</taxon>
        <taxon>Sediminivirga</taxon>
    </lineage>
</organism>
<dbReference type="Gene3D" id="3.30.450.40">
    <property type="match status" value="1"/>
</dbReference>
<protein>
    <recommendedName>
        <fullName evidence="2">GAF domain-containing protein</fullName>
    </recommendedName>
</protein>
<dbReference type="EMBL" id="BMFY01000015">
    <property type="protein sequence ID" value="GGA24681.1"/>
    <property type="molecule type" value="Genomic_DNA"/>
</dbReference>
<dbReference type="PANTHER" id="PTHR33744">
    <property type="entry name" value="CARBOHYDRATE DIACID REGULATOR"/>
    <property type="match status" value="1"/>
</dbReference>
<dbReference type="Pfam" id="PF13556">
    <property type="entry name" value="HTH_30"/>
    <property type="match status" value="1"/>
</dbReference>
<feature type="compositionally biased region" description="Low complexity" evidence="1">
    <location>
        <begin position="32"/>
        <end position="41"/>
    </location>
</feature>
<name>A0A8J2U0J7_9MICO</name>
<dbReference type="Proteomes" id="UP000616114">
    <property type="component" value="Unassembled WGS sequence"/>
</dbReference>
<dbReference type="InterPro" id="IPR003018">
    <property type="entry name" value="GAF"/>
</dbReference>